<dbReference type="EMBL" id="JACCCV010000001">
    <property type="protein sequence ID" value="NYF49808.1"/>
    <property type="molecule type" value="Genomic_DNA"/>
</dbReference>
<dbReference type="Gene3D" id="3.10.450.50">
    <property type="match status" value="1"/>
</dbReference>
<name>A0A7Y9NJ81_9BACT</name>
<evidence type="ECO:0000256" key="1">
    <source>
        <dbReference type="SAM" id="SignalP"/>
    </source>
</evidence>
<dbReference type="InterPro" id="IPR027843">
    <property type="entry name" value="DUF4440"/>
</dbReference>
<evidence type="ECO:0000313" key="3">
    <source>
        <dbReference type="EMBL" id="NYF49808.1"/>
    </source>
</evidence>
<dbReference type="SUPFAM" id="SSF54427">
    <property type="entry name" value="NTF2-like"/>
    <property type="match status" value="1"/>
</dbReference>
<keyword evidence="3" id="KW-0413">Isomerase</keyword>
<keyword evidence="1" id="KW-0732">Signal</keyword>
<gene>
    <name evidence="3" type="ORF">HDF12_000173</name>
</gene>
<dbReference type="Pfam" id="PF14534">
    <property type="entry name" value="DUF4440"/>
    <property type="match status" value="1"/>
</dbReference>
<dbReference type="Proteomes" id="UP000534186">
    <property type="component" value="Unassembled WGS sequence"/>
</dbReference>
<reference evidence="3 4" key="1">
    <citation type="submission" date="2020-07" db="EMBL/GenBank/DDBJ databases">
        <title>Genomic Encyclopedia of Type Strains, Phase IV (KMG-V): Genome sequencing to study the core and pangenomes of soil and plant-associated prokaryotes.</title>
        <authorList>
            <person name="Whitman W."/>
        </authorList>
    </citation>
    <scope>NUCLEOTIDE SEQUENCE [LARGE SCALE GENOMIC DNA]</scope>
    <source>
        <strain evidence="3 4">M8UP30</strain>
    </source>
</reference>
<dbReference type="AlphaFoldDB" id="A0A7Y9NJ81"/>
<organism evidence="3 4">
    <name type="scientific">Tunturiibacter lichenicola</name>
    <dbReference type="NCBI Taxonomy" id="2051959"/>
    <lineage>
        <taxon>Bacteria</taxon>
        <taxon>Pseudomonadati</taxon>
        <taxon>Acidobacteriota</taxon>
        <taxon>Terriglobia</taxon>
        <taxon>Terriglobales</taxon>
        <taxon>Acidobacteriaceae</taxon>
        <taxon>Tunturiibacter</taxon>
    </lineage>
</organism>
<feature type="chain" id="PRO_5030721284" evidence="1">
    <location>
        <begin position="25"/>
        <end position="156"/>
    </location>
</feature>
<accession>A0A7Y9NJ81</accession>
<sequence length="156" mass="17345">MPLRSSLRLAAVLFVLLAPLTLTAQNPDRLHTASRQELDVIKVLLAQEAAWNRGDLPAFANGYKDSPDTLFITHQISRGYAGLLDQYKRDYPTRAAMGTLSFSELEVHPLDENYAVCIGKYHLERGKKDGGNAGGIFSLIFEKTTDGWKIIIDHTT</sequence>
<evidence type="ECO:0000259" key="2">
    <source>
        <dbReference type="Pfam" id="PF14534"/>
    </source>
</evidence>
<dbReference type="GO" id="GO:0016853">
    <property type="term" value="F:isomerase activity"/>
    <property type="evidence" value="ECO:0007669"/>
    <property type="project" value="UniProtKB-KW"/>
</dbReference>
<dbReference type="InterPro" id="IPR032710">
    <property type="entry name" value="NTF2-like_dom_sf"/>
</dbReference>
<comment type="caution">
    <text evidence="3">The sequence shown here is derived from an EMBL/GenBank/DDBJ whole genome shotgun (WGS) entry which is preliminary data.</text>
</comment>
<protein>
    <submittedName>
        <fullName evidence="3">Ketosteroid isomerase-like protein</fullName>
    </submittedName>
</protein>
<feature type="signal peptide" evidence="1">
    <location>
        <begin position="1"/>
        <end position="24"/>
    </location>
</feature>
<proteinExistence type="predicted"/>
<feature type="domain" description="DUF4440" evidence="2">
    <location>
        <begin position="42"/>
        <end position="150"/>
    </location>
</feature>
<evidence type="ECO:0000313" key="4">
    <source>
        <dbReference type="Proteomes" id="UP000534186"/>
    </source>
</evidence>